<dbReference type="SMART" id="SM00089">
    <property type="entry name" value="PKD"/>
    <property type="match status" value="13"/>
</dbReference>
<protein>
    <recommendedName>
        <fullName evidence="12">BspA family leucine-rich repeat surface protein</fullName>
    </recommendedName>
</protein>
<dbReference type="InterPro" id="IPR044023">
    <property type="entry name" value="Ig_7"/>
</dbReference>
<dbReference type="InterPro" id="IPR017868">
    <property type="entry name" value="Filamin/ABP280_repeat-like"/>
</dbReference>
<feature type="chain" id="PRO_5037507166" description="BspA family leucine-rich repeat surface protein" evidence="7">
    <location>
        <begin position="21"/>
        <end position="3008"/>
    </location>
</feature>
<dbReference type="Pfam" id="PF16640">
    <property type="entry name" value="Big_3_5"/>
    <property type="match status" value="1"/>
</dbReference>
<evidence type="ECO:0000313" key="11">
    <source>
        <dbReference type="Proteomes" id="UP000609064"/>
    </source>
</evidence>
<reference evidence="10" key="1">
    <citation type="journal article" date="2014" name="Int. J. Syst. Evol. Microbiol.">
        <title>Complete genome sequence of Corynebacterium casei LMG S-19264T (=DSM 44701T), isolated from a smear-ripened cheese.</title>
        <authorList>
            <consortium name="US DOE Joint Genome Institute (JGI-PGF)"/>
            <person name="Walter F."/>
            <person name="Albersmeier A."/>
            <person name="Kalinowski J."/>
            <person name="Ruckert C."/>
        </authorList>
    </citation>
    <scope>NUCLEOTIDE SEQUENCE</scope>
    <source>
        <strain evidence="10">CGMCC 1.15958</strain>
    </source>
</reference>
<keyword evidence="7" id="KW-0732">Signal</keyword>
<evidence type="ECO:0000256" key="3">
    <source>
        <dbReference type="ARBA" id="ARBA00022490"/>
    </source>
</evidence>
<proteinExistence type="predicted"/>
<dbReference type="Proteomes" id="UP000609064">
    <property type="component" value="Unassembled WGS sequence"/>
</dbReference>
<dbReference type="SMART" id="SM00409">
    <property type="entry name" value="IG"/>
    <property type="match status" value="6"/>
</dbReference>
<dbReference type="Pfam" id="PF22544">
    <property type="entry name" value="HYDIN_VesB_CFA65-like_Ig"/>
    <property type="match status" value="1"/>
</dbReference>
<keyword evidence="3" id="KW-0963">Cytoplasm</keyword>
<feature type="domain" description="Big-1" evidence="9">
    <location>
        <begin position="1085"/>
        <end position="1174"/>
    </location>
</feature>
<keyword evidence="11" id="KW-1185">Reference proteome</keyword>
<feature type="region of interest" description="Disordered" evidence="6">
    <location>
        <begin position="811"/>
        <end position="832"/>
    </location>
</feature>
<dbReference type="SUPFAM" id="SSF63829">
    <property type="entry name" value="Calcium-dependent phosphotriesterase"/>
    <property type="match status" value="1"/>
</dbReference>
<dbReference type="NCBIfam" id="NF012200">
    <property type="entry name" value="choice_anch_D"/>
    <property type="match status" value="2"/>
</dbReference>
<keyword evidence="4" id="KW-0969">Cilium</keyword>
<dbReference type="GO" id="GO:0005737">
    <property type="term" value="C:cytoplasm"/>
    <property type="evidence" value="ECO:0007669"/>
    <property type="project" value="UniProtKB-SubCell"/>
</dbReference>
<dbReference type="PROSITE" id="PS50853">
    <property type="entry name" value="FN3"/>
    <property type="match status" value="1"/>
</dbReference>
<dbReference type="NCBIfam" id="NF045639">
    <property type="entry name" value="GCX_COOH"/>
    <property type="match status" value="1"/>
</dbReference>
<comment type="caution">
    <text evidence="10">The sequence shown here is derived from an EMBL/GenBank/DDBJ whole genome shotgun (WGS) entry which is preliminary data.</text>
</comment>
<dbReference type="InterPro" id="IPR053879">
    <property type="entry name" value="HYDIN_VesB_CFA65-like_Ig"/>
</dbReference>
<dbReference type="InterPro" id="IPR013783">
    <property type="entry name" value="Ig-like_fold"/>
</dbReference>
<dbReference type="PROSITE" id="PS50194">
    <property type="entry name" value="FILAMIN_REPEAT"/>
    <property type="match status" value="2"/>
</dbReference>
<dbReference type="InterPro" id="IPR022409">
    <property type="entry name" value="PKD/Chitinase_dom"/>
</dbReference>
<evidence type="ECO:0000259" key="9">
    <source>
        <dbReference type="PROSITE" id="PS51127"/>
    </source>
</evidence>
<dbReference type="Pfam" id="PF03382">
    <property type="entry name" value="DUF285"/>
    <property type="match status" value="1"/>
</dbReference>
<feature type="region of interest" description="Disordered" evidence="6">
    <location>
        <begin position="930"/>
        <end position="955"/>
    </location>
</feature>
<evidence type="ECO:0000256" key="5">
    <source>
        <dbReference type="ARBA" id="ARBA00023273"/>
    </source>
</evidence>
<dbReference type="PROSITE" id="PS51127">
    <property type="entry name" value="BIG1"/>
    <property type="match status" value="1"/>
</dbReference>
<name>A0A916YKB8_9BACT</name>
<dbReference type="InterPro" id="IPR032109">
    <property type="entry name" value="Big_3_5"/>
</dbReference>
<dbReference type="InterPro" id="IPR055015">
    <property type="entry name" value="GCX_COOH"/>
</dbReference>
<evidence type="ECO:0000256" key="1">
    <source>
        <dbReference type="ARBA" id="ARBA00004138"/>
    </source>
</evidence>
<evidence type="ECO:0000259" key="8">
    <source>
        <dbReference type="PROSITE" id="PS50853"/>
    </source>
</evidence>
<evidence type="ECO:0000256" key="7">
    <source>
        <dbReference type="SAM" id="SignalP"/>
    </source>
</evidence>
<sequence>MKQFLLNLLLFISIAGYSQSIWTYAGGNGSAGAEISSAICTDASGNIYVTGRFSNSVDLDYGSGTASATSAGSSDAFIASYTSAGAYRWSLAFGGTGADYGSAICTNGTDVYVYGLYSGSNSSITIGGITITNPGTSSDCFIVKLNASTGAVTWAVTNGGTASDTPNAICLDPSGNVYISDSYNTSFNGCSSTFTSVGSSDLLIQKINPSNGSCVWAATGGSSFGDGCPGLCYVPGGTGKLVASGFFSGLTATYGSLPSFTNSSPTANTTATADLVVLELNASTGAFTNGISFGTNTTVGDDASSCTYDASTGDVFVSGSFPAAMTLPNGGAGISLTNAGGNDIWIGRYSTTSHNFVWGKSAGGSAGDLNTEKSYSIISDGTGTIAITGSHNSSPTNFGSLSLSNSSGNGQVFIAGYNAANGTELWANNATTTATAANLSAGRGITTNTNSGTYWITGTFNNTTTFGSQPGLTSAGFADLFNAKFTAPTAPTVTTTTASGVGNTSATLGGNVTATGGSTVIERGIVWSANSNPTINDTKVANGSGTGTFSGTVSSLPSGTLIYFRAYATNLAGTSYGSDLSFTTTAANPEINLKGNGTSIVSGDATPSATDHTDFGSQNVASGTIVRTFTIENTGTGILNISSISTGSSEFVIGGITLPTTINAASSTTFTVTFDPSATGTRTATLNIANNDSDENPYNFAIQGTGTASSADLSITCTDGLTSVAPGNSTTYTITVSNAGPDAATNVNVADTFPASLTVSWTGVGAGGGTGPASGTGNINATLNLPVGGSFTFTASASISSAATGTLSNTATVSSSVTDPNPANNSATDNTTLTPQANVSITKTDGVSTINAGSGVTYTITVSNAGPSNTTANVGDTFPAVLTGITWTGVGAGGGTGTTSGTGNINETINLPAGGSFTYTASATLSGSATGTLSNTATVSSTATDPVPGNNSATDSDVINSLPEINLKGNGTTIVSGDVTPSVIDHTNFGSQNVTSGTFVRTFTIENTGSATLNISSISTGNSEFTVGGITLPATINASSSTTFTVTFDPSSGGTRTATVSIANNDSNENPYTFAIQGNGLAETSLSLSSGTNPSIVGNNVVFTATLTSNSIGLNGQTVTLTIGASNYTSTTNSSGIATFSISGLTFGTHSATASYAGNATQYAASTSNTVSQVVNPTGTPFITRWNLATTGSGSTQFGFNASTGGTVNYTWQEVGGGGATGSGSFTGSPNITGLPSGATIDLSIYPTNFQRISINSGPDRSRLIEIKQWGNVAWTDFSAAFGGCNNLNILATDVPNLSSVRNMSYMFFNCSSLNSPSNINSWVISGVTNLEGMFSGATVFNQDISGWNVSTVTRMTALFNDASAFNQNIGAWDVSSVTDMGSMFSNATVFNQNIGAWNVSAVTKMNAMFMNADAFNQNIGSWDVSNVDNMSYMFASANAFNQNIGAWDVSSVTGMNSMFSNAIAFNGNIGSWNVSAVTSMSDMFKGAIAFNQPIGNWDVSAVTSMVYMFNGASAFNQDISSWNVSAVTNMGIMFDNASAFNQSLGAWGTKLNANVNLSFFLNNCGMSIANYDATLTGFNAGTVTGRNMGATGRQYCASAADRANLVLATSNGGKGWTITGDVSAVIATPTGTNNPTICSGTSASLTATCASGSPVWYNSSSVAIPFTGSPFVTPNLTSPTTYNVRCENVTCQSGFVAVNVSINSLPVPNPSSNSPVCSGNLLNLTSAASLTYLWAGPNGFTSSLRNPNISNVTISAGGTYTITQTNSFGCTASATTSVVVNSTSNPNPSSDSPKCVGQTLTLNSTPGMTNYSWTGPNSFTSSLQNPSISNVTTAANGVYTLTVTNANNCTLSTTTQVIINSNPTAGINGGGQITCSNPSISLTATGGGTYNWSNSLGTNATVSVSQSGNYTVTVTGNNGCTATVSTNVSIDNSVPNVQITGTNNLSCAVTSVTRTATGGGTYLWSNGSTSATINITSAGIYTVTVTGNNGCTATATTSVTNDGSLPNAQINGSDNLSCAVTSVTRTATGGGTYLWSNGSTSATINITSAGNYSVTVTGNNGCTATATTNVSIDNSVPNVQITGTNNLSCAVTSVTRTATGGGTYLWSNGSTSATINITSAGNYSVTVTGNNGCTATASTNVSIDNSVPNVQITGTNNLSCAVTSVTRTATGGGTYLWSNGSTSATINITSAGNYSVTVTGNNGCTATATTNVSIDNSVPNVQITGTNNLSCAVTSVTRTATGGGTYLWSNGSTSATINITSAGNYSVTVTGNNGCTATATTNVTNDGSLPNVQITGTNNLSCAVTSVTRTATGGGTYLWSNGSTSATINITSAGNYTVTVTGNNGCTATATTNVTNDGSLPNVQITGTNNLSCAVTSVTRTATGGGTYLWSNGSTSATINITSAGNYSVTVTGNNGCTATASTNISIDNSVPNVQITGTNNLSCAVTSVTRTATGGGTYLWSNGSTSATINITSAGNYTVTVTGNNGCTATASTNISIDNSVPNVQITGTNNLSCAVTSVTRTATGGGTYLWSNGSTSATINITSAGIYTVTVTGTNGCTATATTSVTNDGSLPNAQINGSDNLSCAVTSVTRTATGGGTYLWSNGSTSATINITSAGNYTVTVTGNNGCTATASTSITFTNNLNISASNTGPYTIGQSIVLSANGGTSYSWVGPNNFNSTNTNPTIPNALTINGGIYTVTATTGVCTATATTNVVVSGVEPCTQIIDLQYVKAGNPFQPLFSLSNGMTIQQLAEPVSILAVPICQNITIESVDMTIIGPEQNWTILQNVQLFAMFDNLGNDVFGRNLIPGTYTITITGYAQDNRGGGIVYGPVNTTFTIVGNLATISAPTLTNNTLCAGSSVDVTFSTTGSFNPSNNFQVQLSDANGNFGTPTIIGLTNVVGTVTCQIPQATAGGSNYRIRVASSNQALAGNPSISTVSVIPATKSITTDLTGTLTEQASQTITASSKIVAPANVTYQAGKAIQLTAGFVANSGTVFKAQIRVCNN</sequence>
<dbReference type="Pfam" id="PF01345">
    <property type="entry name" value="DUF11"/>
    <property type="match status" value="2"/>
</dbReference>
<dbReference type="InterPro" id="IPR003344">
    <property type="entry name" value="Big_1_dom"/>
</dbReference>
<evidence type="ECO:0000256" key="4">
    <source>
        <dbReference type="ARBA" id="ARBA00023069"/>
    </source>
</evidence>
<evidence type="ECO:0000313" key="10">
    <source>
        <dbReference type="EMBL" id="GGD47412.1"/>
    </source>
</evidence>
<keyword evidence="5" id="KW-0966">Cell projection</keyword>
<feature type="domain" description="Fibronectin type-III" evidence="8">
    <location>
        <begin position="487"/>
        <end position="588"/>
    </location>
</feature>
<evidence type="ECO:0000256" key="2">
    <source>
        <dbReference type="ARBA" id="ARBA00004496"/>
    </source>
</evidence>
<dbReference type="NCBIfam" id="TIGR02167">
    <property type="entry name" value="Liste_lipo_26"/>
    <property type="match status" value="3"/>
</dbReference>
<gene>
    <name evidence="10" type="ORF">GCM10011514_09250</name>
</gene>
<dbReference type="InterPro" id="IPR005046">
    <property type="entry name" value="DUF285"/>
</dbReference>
<evidence type="ECO:0008006" key="12">
    <source>
        <dbReference type="Google" id="ProtNLM"/>
    </source>
</evidence>
<accession>A0A916YKB8</accession>
<dbReference type="RefSeq" id="WP_188764872.1">
    <property type="nucleotide sequence ID" value="NZ_BMKK01000002.1"/>
</dbReference>
<feature type="signal peptide" evidence="7">
    <location>
        <begin position="1"/>
        <end position="20"/>
    </location>
</feature>
<dbReference type="Gene3D" id="2.60.40.10">
    <property type="entry name" value="Immunoglobulins"/>
    <property type="match status" value="6"/>
</dbReference>
<dbReference type="InterPro" id="IPR011889">
    <property type="entry name" value="Liste_lipo_26"/>
</dbReference>
<reference evidence="10" key="2">
    <citation type="submission" date="2020-09" db="EMBL/GenBank/DDBJ databases">
        <authorList>
            <person name="Sun Q."/>
            <person name="Zhou Y."/>
        </authorList>
    </citation>
    <scope>NUCLEOTIDE SEQUENCE</scope>
    <source>
        <strain evidence="10">CGMCC 1.15958</strain>
    </source>
</reference>
<comment type="subcellular location">
    <subcellularLocation>
        <location evidence="1">Cell projection</location>
        <location evidence="1">Cilium</location>
    </subcellularLocation>
    <subcellularLocation>
        <location evidence="2">Cytoplasm</location>
    </subcellularLocation>
</comment>
<dbReference type="EMBL" id="BMKK01000002">
    <property type="protein sequence ID" value="GGD47412.1"/>
    <property type="molecule type" value="Genomic_DNA"/>
</dbReference>
<organism evidence="10 11">
    <name type="scientific">Emticicia aquatilis</name>
    <dbReference type="NCBI Taxonomy" id="1537369"/>
    <lineage>
        <taxon>Bacteria</taxon>
        <taxon>Pseudomonadati</taxon>
        <taxon>Bacteroidota</taxon>
        <taxon>Cytophagia</taxon>
        <taxon>Cytophagales</taxon>
        <taxon>Leadbetterellaceae</taxon>
        <taxon>Emticicia</taxon>
    </lineage>
</organism>
<evidence type="ECO:0000256" key="6">
    <source>
        <dbReference type="SAM" id="MobiDB-lite"/>
    </source>
</evidence>
<dbReference type="InterPro" id="IPR003599">
    <property type="entry name" value="Ig_sub"/>
</dbReference>
<dbReference type="Pfam" id="PF19081">
    <property type="entry name" value="Ig_7"/>
    <property type="match status" value="1"/>
</dbReference>
<dbReference type="InterPro" id="IPR003961">
    <property type="entry name" value="FN3_dom"/>
</dbReference>
<dbReference type="InterPro" id="IPR001434">
    <property type="entry name" value="OmcB-like_DUF11"/>
</dbReference>